<organism evidence="1 2">
    <name type="scientific">Polarella glacialis</name>
    <name type="common">Dinoflagellate</name>
    <dbReference type="NCBI Taxonomy" id="89957"/>
    <lineage>
        <taxon>Eukaryota</taxon>
        <taxon>Sar</taxon>
        <taxon>Alveolata</taxon>
        <taxon>Dinophyceae</taxon>
        <taxon>Suessiales</taxon>
        <taxon>Suessiaceae</taxon>
        <taxon>Polarella</taxon>
    </lineage>
</organism>
<dbReference type="Proteomes" id="UP000626109">
    <property type="component" value="Unassembled WGS sequence"/>
</dbReference>
<protein>
    <submittedName>
        <fullName evidence="1">Uncharacterized protein</fullName>
    </submittedName>
</protein>
<dbReference type="EMBL" id="CAJNNW010004224">
    <property type="protein sequence ID" value="CAE8646213.1"/>
    <property type="molecule type" value="Genomic_DNA"/>
</dbReference>
<reference evidence="1" key="1">
    <citation type="submission" date="2021-02" db="EMBL/GenBank/DDBJ databases">
        <authorList>
            <person name="Dougan E. K."/>
            <person name="Rhodes N."/>
            <person name="Thang M."/>
            <person name="Chan C."/>
        </authorList>
    </citation>
    <scope>NUCLEOTIDE SEQUENCE</scope>
</reference>
<gene>
    <name evidence="1" type="ORF">PGLA2088_LOCUS4604</name>
</gene>
<dbReference type="AlphaFoldDB" id="A0A813I8L0"/>
<proteinExistence type="predicted"/>
<comment type="caution">
    <text evidence="1">The sequence shown here is derived from an EMBL/GenBank/DDBJ whole genome shotgun (WGS) entry which is preliminary data.</text>
</comment>
<sequence>MVPYVSRLGGLQQRRVWHKMGKAMAAVDAEIRIEYATQHEVPNRWMTVIRAQQLKALLAAAGRHFQRRLRRQARRGAFDERLVQETLEHHLSDRSKQLSNCRFAYFLEITHLRNQLYIKGQDGQEFEAVEAYFFDPTEFLEEELRQQLNDKITLSVKVYHDQLVDA</sequence>
<evidence type="ECO:0000313" key="1">
    <source>
        <dbReference type="EMBL" id="CAE8646213.1"/>
    </source>
</evidence>
<accession>A0A813I8L0</accession>
<feature type="non-terminal residue" evidence="1">
    <location>
        <position position="1"/>
    </location>
</feature>
<evidence type="ECO:0000313" key="2">
    <source>
        <dbReference type="Proteomes" id="UP000626109"/>
    </source>
</evidence>
<name>A0A813I8L0_POLGL</name>